<name>K7YJV8_BDEBC</name>
<reference evidence="2 3" key="1">
    <citation type="journal article" date="2012" name="BMC Genomics">
        <title>Genome analysis of a simultaneously predatory and prey-independent, novel Bdellovibrio bacteriovorus from the River Tiber, supports in silico predictions of both ancient and recent lateral gene transfer from diverse bacteria.</title>
        <authorList>
            <person name="Hobley L."/>
            <person name="Lerner T.R."/>
            <person name="Williams L.E."/>
            <person name="Lambert C."/>
            <person name="Till R."/>
            <person name="Milner D.S."/>
            <person name="Basford S.M."/>
            <person name="Capeness M.J."/>
            <person name="Fenton A.K."/>
            <person name="Atterbury R.J."/>
            <person name="Harris M.A."/>
            <person name="Sockett R.E."/>
        </authorList>
    </citation>
    <scope>NUCLEOTIDE SEQUENCE [LARGE SCALE GENOMIC DNA]</scope>
    <source>
        <strain evidence="2 3">Tiberius</strain>
    </source>
</reference>
<dbReference type="InterPro" id="IPR025364">
    <property type="entry name" value="DUF4268"/>
</dbReference>
<dbReference type="AlphaFoldDB" id="K7YJV8"/>
<dbReference type="GO" id="GO:0003676">
    <property type="term" value="F:nucleic acid binding"/>
    <property type="evidence" value="ECO:0007669"/>
    <property type="project" value="InterPro"/>
</dbReference>
<dbReference type="Proteomes" id="UP000010074">
    <property type="component" value="Chromosome"/>
</dbReference>
<evidence type="ECO:0000259" key="1">
    <source>
        <dbReference type="Pfam" id="PF14088"/>
    </source>
</evidence>
<protein>
    <recommendedName>
        <fullName evidence="1">DUF4268 domain-containing protein</fullName>
    </recommendedName>
</protein>
<dbReference type="STRING" id="1069642.Bdt_0237"/>
<dbReference type="Pfam" id="PF14088">
    <property type="entry name" value="DUF4268"/>
    <property type="match status" value="1"/>
</dbReference>
<dbReference type="Gene3D" id="3.40.1350.10">
    <property type="match status" value="1"/>
</dbReference>
<dbReference type="HOGENOM" id="CLU_064448_0_0_7"/>
<dbReference type="PATRIC" id="fig|1069642.3.peg.231"/>
<accession>K7YJV8</accession>
<dbReference type="OrthoDB" id="570199at2"/>
<feature type="domain" description="DUF4268" evidence="1">
    <location>
        <begin position="174"/>
        <end position="311"/>
    </location>
</feature>
<dbReference type="EMBL" id="CP002930">
    <property type="protein sequence ID" value="AFX99945.1"/>
    <property type="molecule type" value="Genomic_DNA"/>
</dbReference>
<proteinExistence type="predicted"/>
<organism evidence="2 3">
    <name type="scientific">Bdellovibrio bacteriovorus str. Tiberius</name>
    <dbReference type="NCBI Taxonomy" id="1069642"/>
    <lineage>
        <taxon>Bacteria</taxon>
        <taxon>Pseudomonadati</taxon>
        <taxon>Bdellovibrionota</taxon>
        <taxon>Bdellovibrionia</taxon>
        <taxon>Bdellovibrionales</taxon>
        <taxon>Pseudobdellovibrionaceae</taxon>
        <taxon>Bdellovibrio</taxon>
    </lineage>
</organism>
<gene>
    <name evidence="2" type="ORF">Bdt_0237</name>
</gene>
<evidence type="ECO:0000313" key="3">
    <source>
        <dbReference type="Proteomes" id="UP000010074"/>
    </source>
</evidence>
<sequence length="318" mass="36452">MSKLREVAKLEIVPVRQAFKHEAHNFTRWLELHIDALTERLGFELSVTAREQKVGDFSIDLVCEDDEGGAVVIENQLEKTNHNHLGQLLTYLVNLDAKKAIWITTEPRPEHQKVIEWLNEASSTDVGFYLVRVEAAKIGDSPFAPIFTVLAMPNQKIKEVGEKKKEWAANHLDRYSFWSELLEKSKGKTKLFSTISPVRFHYINMGAGQSGIYFAYTVTRKRGTAELVIDKDKQEGGAKNKKMFDQIRKHQAEIERVFGGPIEWERMESARSSRIRISIDGDPFNNPQSRARLQEQMIDAMIRLHEALKPHIENLTAD</sequence>
<evidence type="ECO:0000313" key="2">
    <source>
        <dbReference type="EMBL" id="AFX99945.1"/>
    </source>
</evidence>
<dbReference type="InterPro" id="IPR011856">
    <property type="entry name" value="tRNA_endonuc-like_dom_sf"/>
</dbReference>
<dbReference type="KEGG" id="bbat:Bdt_0237"/>
<dbReference type="RefSeq" id="WP_015089432.1">
    <property type="nucleotide sequence ID" value="NC_019567.1"/>
</dbReference>